<organism evidence="3 4">
    <name type="scientific">Parasphingopyxis lamellibrachiae</name>
    <dbReference type="NCBI Taxonomy" id="680125"/>
    <lineage>
        <taxon>Bacteria</taxon>
        <taxon>Pseudomonadati</taxon>
        <taxon>Pseudomonadota</taxon>
        <taxon>Alphaproteobacteria</taxon>
        <taxon>Sphingomonadales</taxon>
        <taxon>Sphingomonadaceae</taxon>
        <taxon>Parasphingopyxis</taxon>
    </lineage>
</organism>
<evidence type="ECO:0000256" key="2">
    <source>
        <dbReference type="RuleBase" id="RU362097"/>
    </source>
</evidence>
<gene>
    <name evidence="3" type="ORF">DFR46_2855</name>
</gene>
<dbReference type="SUPFAM" id="SSF56954">
    <property type="entry name" value="Outer membrane efflux proteins (OEP)"/>
    <property type="match status" value="1"/>
</dbReference>
<dbReference type="PANTHER" id="PTHR30203">
    <property type="entry name" value="OUTER MEMBRANE CATION EFFLUX PROTEIN"/>
    <property type="match status" value="1"/>
</dbReference>
<dbReference type="GO" id="GO:0005886">
    <property type="term" value="C:plasma membrane"/>
    <property type="evidence" value="ECO:0007669"/>
    <property type="project" value="UniProtKB-SubCell"/>
</dbReference>
<dbReference type="Gene3D" id="2.20.200.10">
    <property type="entry name" value="Outer membrane efflux proteins (OEP)"/>
    <property type="match status" value="1"/>
</dbReference>
<keyword evidence="2" id="KW-0812">Transmembrane</keyword>
<evidence type="ECO:0000256" key="1">
    <source>
        <dbReference type="ARBA" id="ARBA00007613"/>
    </source>
</evidence>
<dbReference type="PANTHER" id="PTHR30203:SF32">
    <property type="entry name" value="CATION EFFLUX SYSTEM PROTEIN CUSC"/>
    <property type="match status" value="1"/>
</dbReference>
<keyword evidence="2" id="KW-0472">Membrane</keyword>
<dbReference type="Gene3D" id="1.20.1600.10">
    <property type="entry name" value="Outer membrane efflux proteins (OEP)"/>
    <property type="match status" value="1"/>
</dbReference>
<keyword evidence="2 3" id="KW-0449">Lipoprotein</keyword>
<dbReference type="Proteomes" id="UP000256310">
    <property type="component" value="Unassembled WGS sequence"/>
</dbReference>
<protein>
    <submittedName>
        <fullName evidence="3">NodT family efflux transporter outer membrane factor (OMF) lipoprotein</fullName>
    </submittedName>
</protein>
<sequence length="476" mass="51704">MRFRSSFILTILAIAPACTVGPDYERPELQVGSDWMEPAILGSVDQQWWDNFNDPMLSRLVEMAIADSPQLREAEARLAEARANRDAALGGRLPQTEASGAVSENVVSENGQFPVGEIPGFARDFSLFDLGFDASWEIDFWGRHTRQIEGAQARAEAALEARRGVLVTLIGEVARAYVDLRVAQAEQESLANVAQAETVRADLTGQRFQGGESSRLEWDQATYMARVSAQAVPEAEGRVAAAAYRIATLIGSSPEAIVPDLLRPGPVPESPEQILAGLRSELMTRRPDIRRAERELAAATADIGVATADLFPRFSLFGSLGQQARNTGDLLSGGSTRLSIGPSFSWPIFSGGRIRAQIRGADARAEAAAARYEAAVIGALSDSEGSINRFLRMGEAEEEAMHAYDRQQSVFRFAEQRHQAGEDDALVLAAARRALAEAGIRLERVRGDRARSAITLYKSLGGGWISDPESQRTLIH</sequence>
<dbReference type="InterPro" id="IPR010131">
    <property type="entry name" value="MdtP/NodT-like"/>
</dbReference>
<accession>A0A3D9FL60</accession>
<comment type="subcellular location">
    <subcellularLocation>
        <location evidence="2">Cell membrane</location>
        <topology evidence="2">Lipid-anchor</topology>
    </subcellularLocation>
</comment>
<dbReference type="RefSeq" id="WP_245953870.1">
    <property type="nucleotide sequence ID" value="NZ_QRDP01000004.1"/>
</dbReference>
<dbReference type="EMBL" id="QRDP01000004">
    <property type="protein sequence ID" value="RED17801.1"/>
    <property type="molecule type" value="Genomic_DNA"/>
</dbReference>
<dbReference type="InterPro" id="IPR003423">
    <property type="entry name" value="OMP_efflux"/>
</dbReference>
<evidence type="ECO:0000313" key="4">
    <source>
        <dbReference type="Proteomes" id="UP000256310"/>
    </source>
</evidence>
<comment type="caution">
    <text evidence="3">The sequence shown here is derived from an EMBL/GenBank/DDBJ whole genome shotgun (WGS) entry which is preliminary data.</text>
</comment>
<keyword evidence="2" id="KW-0564">Palmitate</keyword>
<comment type="similarity">
    <text evidence="1 2">Belongs to the outer membrane factor (OMF) (TC 1.B.17) family.</text>
</comment>
<dbReference type="NCBIfam" id="TIGR01845">
    <property type="entry name" value="outer_NodT"/>
    <property type="match status" value="1"/>
</dbReference>
<keyword evidence="4" id="KW-1185">Reference proteome</keyword>
<proteinExistence type="inferred from homology"/>
<dbReference type="Pfam" id="PF02321">
    <property type="entry name" value="OEP"/>
    <property type="match status" value="2"/>
</dbReference>
<name>A0A3D9FL60_9SPHN</name>
<keyword evidence="2" id="KW-1134">Transmembrane beta strand</keyword>
<dbReference type="GO" id="GO:0015562">
    <property type="term" value="F:efflux transmembrane transporter activity"/>
    <property type="evidence" value="ECO:0007669"/>
    <property type="project" value="InterPro"/>
</dbReference>
<reference evidence="3 4" key="1">
    <citation type="submission" date="2018-07" db="EMBL/GenBank/DDBJ databases">
        <title>Genomic Encyclopedia of Type Strains, Phase IV (KMG-IV): sequencing the most valuable type-strain genomes for metagenomic binning, comparative biology and taxonomic classification.</title>
        <authorList>
            <person name="Goeker M."/>
        </authorList>
    </citation>
    <scope>NUCLEOTIDE SEQUENCE [LARGE SCALE GENOMIC DNA]</scope>
    <source>
        <strain evidence="3 4">DSM 26725</strain>
    </source>
</reference>
<dbReference type="AlphaFoldDB" id="A0A3D9FL60"/>
<evidence type="ECO:0000313" key="3">
    <source>
        <dbReference type="EMBL" id="RED17801.1"/>
    </source>
</evidence>